<keyword evidence="2" id="KW-0285">Flavoprotein</keyword>
<dbReference type="Gene3D" id="3.50.50.60">
    <property type="entry name" value="FAD/NAD(P)-binding domain"/>
    <property type="match status" value="1"/>
</dbReference>
<feature type="domain" description="FAD-binding" evidence="5">
    <location>
        <begin position="3"/>
        <end position="304"/>
    </location>
</feature>
<dbReference type="GO" id="GO:0071949">
    <property type="term" value="F:FAD binding"/>
    <property type="evidence" value="ECO:0007669"/>
    <property type="project" value="InterPro"/>
</dbReference>
<keyword evidence="7" id="KW-1185">Reference proteome</keyword>
<dbReference type="SUPFAM" id="SSF51905">
    <property type="entry name" value="FAD/NAD(P)-binding domain"/>
    <property type="match status" value="1"/>
</dbReference>
<keyword evidence="4" id="KW-0560">Oxidoreductase</keyword>
<dbReference type="Proteomes" id="UP000467249">
    <property type="component" value="Chromosome"/>
</dbReference>
<protein>
    <submittedName>
        <fullName evidence="6">Salicylate hydroxylase</fullName>
    </submittedName>
</protein>
<evidence type="ECO:0000256" key="1">
    <source>
        <dbReference type="ARBA" id="ARBA00001974"/>
    </source>
</evidence>
<dbReference type="KEGG" id="many:MANY_20520"/>
<dbReference type="InterPro" id="IPR036188">
    <property type="entry name" value="FAD/NAD-bd_sf"/>
</dbReference>
<evidence type="ECO:0000313" key="6">
    <source>
        <dbReference type="EMBL" id="BBZ76715.1"/>
    </source>
</evidence>
<evidence type="ECO:0000313" key="7">
    <source>
        <dbReference type="Proteomes" id="UP000467249"/>
    </source>
</evidence>
<dbReference type="PANTHER" id="PTHR46496">
    <property type="match status" value="1"/>
</dbReference>
<dbReference type="AlphaFoldDB" id="A0A6N4W7N3"/>
<dbReference type="EMBL" id="AP022620">
    <property type="protein sequence ID" value="BBZ76715.1"/>
    <property type="molecule type" value="Genomic_DNA"/>
</dbReference>
<evidence type="ECO:0000256" key="4">
    <source>
        <dbReference type="ARBA" id="ARBA00023002"/>
    </source>
</evidence>
<accession>A0A6N4W7N3</accession>
<keyword evidence="3" id="KW-0274">FAD</keyword>
<evidence type="ECO:0000259" key="5">
    <source>
        <dbReference type="Pfam" id="PF01494"/>
    </source>
</evidence>
<proteinExistence type="predicted"/>
<dbReference type="GO" id="GO:0016491">
    <property type="term" value="F:oxidoreductase activity"/>
    <property type="evidence" value="ECO:0007669"/>
    <property type="project" value="UniProtKB-KW"/>
</dbReference>
<evidence type="ECO:0000256" key="2">
    <source>
        <dbReference type="ARBA" id="ARBA00022630"/>
    </source>
</evidence>
<gene>
    <name evidence="6" type="ORF">MANY_20520</name>
</gene>
<evidence type="ECO:0000256" key="3">
    <source>
        <dbReference type="ARBA" id="ARBA00022827"/>
    </source>
</evidence>
<dbReference type="InterPro" id="IPR002938">
    <property type="entry name" value="FAD-bd"/>
</dbReference>
<name>A0A6N4W7N3_9MYCO</name>
<sequence length="388" mass="40215">MGDIAVVGAGIAGLATAIALRQQGHCVTVLEERTDTSSGAGISIWPNALAALDVLGVGDQVRAAGGRVTAGAIRWRDGRWLRRPSGERIVTALGEPLVVLQRAALRDVLTGALTPGTVVAGAAVRGLTITSAGVRLDLSDSTDRVVDAVVGADGTGSVVARHLNGPLPHRYAGYTAWRGVASMALDPALAGETMGSGTEVGHVPMGADRTYWFATERVTEGSSMPGGELAYLRAKLAGWAGPIPAMLAATDPAEVLRNDLYDRATAKTWASGSVVLVGDAAHPMRPHLGQGGCQAIEDAAVLGAFVDWCQDLPSAFASYAAFRRGRVSAVVRESRMIGRIVNLRPAAVSGALSRATVLMPEAVITRHLATIAARSAFRLPTRNDAQPA</sequence>
<dbReference type="Pfam" id="PF01494">
    <property type="entry name" value="FAD_binding_3"/>
    <property type="match status" value="1"/>
</dbReference>
<comment type="cofactor">
    <cofactor evidence="1">
        <name>FAD</name>
        <dbReference type="ChEBI" id="CHEBI:57692"/>
    </cofactor>
</comment>
<dbReference type="PRINTS" id="PR00420">
    <property type="entry name" value="RNGMNOXGNASE"/>
</dbReference>
<dbReference type="PANTHER" id="PTHR46496:SF1">
    <property type="entry name" value="ZEAXANTHIN EPOXIDASE, CHLOROPLASTIC"/>
    <property type="match status" value="1"/>
</dbReference>
<reference evidence="6 7" key="1">
    <citation type="journal article" date="2019" name="Emerg. Microbes Infect.">
        <title>Comprehensive subspecies identification of 175 nontuberculous mycobacteria species based on 7547 genomic profiles.</title>
        <authorList>
            <person name="Matsumoto Y."/>
            <person name="Kinjo T."/>
            <person name="Motooka D."/>
            <person name="Nabeya D."/>
            <person name="Jung N."/>
            <person name="Uechi K."/>
            <person name="Horii T."/>
            <person name="Iida T."/>
            <person name="Fujita J."/>
            <person name="Nakamura S."/>
        </authorList>
    </citation>
    <scope>NUCLEOTIDE SEQUENCE [LARGE SCALE GENOMIC DNA]</scope>
    <source>
        <strain evidence="6 7">JCM 30275</strain>
    </source>
</reference>
<dbReference type="RefSeq" id="WP_163804141.1">
    <property type="nucleotide sequence ID" value="NZ_AP022620.1"/>
</dbReference>
<organism evidence="6 7">
    <name type="scientific">Mycolicibacterium anyangense</name>
    <dbReference type="NCBI Taxonomy" id="1431246"/>
    <lineage>
        <taxon>Bacteria</taxon>
        <taxon>Bacillati</taxon>
        <taxon>Actinomycetota</taxon>
        <taxon>Actinomycetes</taxon>
        <taxon>Mycobacteriales</taxon>
        <taxon>Mycobacteriaceae</taxon>
        <taxon>Mycolicibacterium</taxon>
    </lineage>
</organism>